<dbReference type="GO" id="GO:0016020">
    <property type="term" value="C:membrane"/>
    <property type="evidence" value="ECO:0007669"/>
    <property type="project" value="UniProtKB-SubCell"/>
</dbReference>
<accession>A0A260ZWJ7</accession>
<keyword evidence="3 5" id="KW-1133">Transmembrane helix</keyword>
<keyword evidence="8" id="KW-1185">Reference proteome</keyword>
<proteinExistence type="predicted"/>
<dbReference type="PANTHER" id="PTHR46561:SF7">
    <property type="entry name" value="G PROTEIN-COUPLED RECEPTOR-RELATED"/>
    <property type="match status" value="1"/>
</dbReference>
<keyword evidence="2 5" id="KW-0812">Transmembrane</keyword>
<protein>
    <recommendedName>
        <fullName evidence="10">Serpentine Receptor, class AB (Class A-like)</fullName>
    </recommendedName>
</protein>
<dbReference type="AlphaFoldDB" id="A0A260ZWJ7"/>
<dbReference type="Proteomes" id="UP000483820">
    <property type="component" value="Chromosome V"/>
</dbReference>
<name>A0A260ZWJ7_CAERE</name>
<reference evidence="6 9" key="3">
    <citation type="submission" date="2019-12" db="EMBL/GenBank/DDBJ databases">
        <title>Chromosome-level assembly of the Caenorhabditis remanei genome.</title>
        <authorList>
            <person name="Teterina A.A."/>
            <person name="Willis J.H."/>
            <person name="Phillips P.C."/>
        </authorList>
    </citation>
    <scope>NUCLEOTIDE SEQUENCE [LARGE SCALE GENOMIC DNA]</scope>
    <source>
        <strain evidence="6 9">PX506</strain>
        <tissue evidence="6">Whole organism</tissue>
    </source>
</reference>
<evidence type="ECO:0000313" key="6">
    <source>
        <dbReference type="EMBL" id="KAF1752674.1"/>
    </source>
</evidence>
<feature type="transmembrane region" description="Helical" evidence="5">
    <location>
        <begin position="245"/>
        <end position="264"/>
    </location>
</feature>
<evidence type="ECO:0000256" key="5">
    <source>
        <dbReference type="SAM" id="Phobius"/>
    </source>
</evidence>
<organism evidence="7 8">
    <name type="scientific">Caenorhabditis remanei</name>
    <name type="common">Caenorhabditis vulgaris</name>
    <dbReference type="NCBI Taxonomy" id="31234"/>
    <lineage>
        <taxon>Eukaryota</taxon>
        <taxon>Metazoa</taxon>
        <taxon>Ecdysozoa</taxon>
        <taxon>Nematoda</taxon>
        <taxon>Chromadorea</taxon>
        <taxon>Rhabditida</taxon>
        <taxon>Rhabditina</taxon>
        <taxon>Rhabditomorpha</taxon>
        <taxon>Rhabditoidea</taxon>
        <taxon>Rhabditidae</taxon>
        <taxon>Peloderinae</taxon>
        <taxon>Caenorhabditis</taxon>
    </lineage>
</organism>
<feature type="transmembrane region" description="Helical" evidence="5">
    <location>
        <begin position="146"/>
        <end position="169"/>
    </location>
</feature>
<feature type="transmembrane region" description="Helical" evidence="5">
    <location>
        <begin position="189"/>
        <end position="210"/>
    </location>
</feature>
<reference evidence="7" key="1">
    <citation type="submission" date="2017-08" db="EMBL/GenBank/DDBJ databases">
        <authorList>
            <person name="de Groot N.N."/>
        </authorList>
    </citation>
    <scope>NUCLEOTIDE SEQUENCE [LARGE SCALE GENOMIC DNA]</scope>
    <source>
        <strain evidence="7">PX439</strain>
    </source>
</reference>
<feature type="non-terminal residue" evidence="7">
    <location>
        <position position="1"/>
    </location>
</feature>
<evidence type="ECO:0000313" key="8">
    <source>
        <dbReference type="Proteomes" id="UP000216624"/>
    </source>
</evidence>
<evidence type="ECO:0000256" key="3">
    <source>
        <dbReference type="ARBA" id="ARBA00022989"/>
    </source>
</evidence>
<comment type="subcellular location">
    <subcellularLocation>
        <location evidence="1">Membrane</location>
        <topology evidence="1">Multi-pass membrane protein</topology>
    </subcellularLocation>
</comment>
<dbReference type="EMBL" id="WUAV01000005">
    <property type="protein sequence ID" value="KAF1752674.1"/>
    <property type="molecule type" value="Genomic_DNA"/>
</dbReference>
<dbReference type="InterPro" id="IPR019408">
    <property type="entry name" value="7TM_GPCR_serpentine_rcpt_Srab"/>
</dbReference>
<evidence type="ECO:0000256" key="2">
    <source>
        <dbReference type="ARBA" id="ARBA00022692"/>
    </source>
</evidence>
<dbReference type="EMBL" id="NMWX01000033">
    <property type="protein sequence ID" value="OZF89977.1"/>
    <property type="molecule type" value="Genomic_DNA"/>
</dbReference>
<dbReference type="PANTHER" id="PTHR46561">
    <property type="entry name" value="SERPENTINE RECEPTOR, CLASS AB (CLASS A-LIKE)-RELATED"/>
    <property type="match status" value="1"/>
</dbReference>
<keyword evidence="4 5" id="KW-0472">Membrane</keyword>
<evidence type="ECO:0000256" key="4">
    <source>
        <dbReference type="ARBA" id="ARBA00023136"/>
    </source>
</evidence>
<evidence type="ECO:0000313" key="9">
    <source>
        <dbReference type="Proteomes" id="UP000483820"/>
    </source>
</evidence>
<evidence type="ECO:0000256" key="1">
    <source>
        <dbReference type="ARBA" id="ARBA00004141"/>
    </source>
</evidence>
<evidence type="ECO:0008006" key="10">
    <source>
        <dbReference type="Google" id="ProtNLM"/>
    </source>
</evidence>
<feature type="transmembrane region" description="Helical" evidence="5">
    <location>
        <begin position="107"/>
        <end position="125"/>
    </location>
</feature>
<evidence type="ECO:0000313" key="7">
    <source>
        <dbReference type="EMBL" id="OZF89977.1"/>
    </source>
</evidence>
<reference evidence="8" key="2">
    <citation type="submission" date="2017-08" db="EMBL/GenBank/DDBJ databases">
        <authorList>
            <person name="Fierst J.L."/>
        </authorList>
    </citation>
    <scope>NUCLEOTIDE SEQUENCE [LARGE SCALE GENOMIC DNA]</scope>
    <source>
        <strain evidence="8">PX439</strain>
    </source>
</reference>
<dbReference type="Proteomes" id="UP000216624">
    <property type="component" value="Unassembled WGS sequence"/>
</dbReference>
<sequence length="332" mass="37348">MSPSLTPDCAQMEAFASSNNLKISLAINLLIATIAIPVLFYSIFFISTTHMFHKNTRLQILVHLFGLLLHSIGRLLLHITDLFNYITRNGNSCEIIPDFYRCLVLRGFYNVGLAVSSMCSIALVLERIAAYAISEHYEHCGASFGVLLVLFQIFLSMCYLFSMYFHAAFSPGNFVLYYCQTIASSTGSVWFVIGPLYCVMAAQILSRVMFQVLMAKSKKLRSQKLTLSSRFNLEQSIRSLAALKLLVNANTIVFTLISVVTTTLHFNAASLSKPDYMALVEAVHILPFYGIAVCYGVHLKLRVISKSDEKSLWTAMKLDGDKYFDQFRQQIK</sequence>
<dbReference type="InterPro" id="IPR053286">
    <property type="entry name" value="Nematode_rcpt-like_srab"/>
</dbReference>
<comment type="caution">
    <text evidence="7">The sequence shown here is derived from an EMBL/GenBank/DDBJ whole genome shotgun (WGS) entry which is preliminary data.</text>
</comment>
<gene>
    <name evidence="7" type="ORF">FL82_13460</name>
    <name evidence="6" type="ORF">GCK72_019229</name>
</gene>
<feature type="transmembrane region" description="Helical" evidence="5">
    <location>
        <begin position="58"/>
        <end position="77"/>
    </location>
</feature>
<feature type="transmembrane region" description="Helical" evidence="5">
    <location>
        <begin position="276"/>
        <end position="297"/>
    </location>
</feature>
<feature type="transmembrane region" description="Helical" evidence="5">
    <location>
        <begin position="25"/>
        <end position="46"/>
    </location>
</feature>
<dbReference type="Pfam" id="PF10292">
    <property type="entry name" value="7TM_GPCR_Srab"/>
    <property type="match status" value="1"/>
</dbReference>